<feature type="domain" description="Serine/threonine-protein kinase haspin C-terminal" evidence="11">
    <location>
        <begin position="648"/>
        <end position="757"/>
    </location>
</feature>
<evidence type="ECO:0000256" key="7">
    <source>
        <dbReference type="ARBA" id="ARBA00047899"/>
    </source>
</evidence>
<dbReference type="EC" id="2.7.11.1" evidence="1"/>
<dbReference type="GO" id="GO:0072354">
    <property type="term" value="F:histone H3T3 kinase activity"/>
    <property type="evidence" value="ECO:0007669"/>
    <property type="project" value="TreeGrafter"/>
</dbReference>
<evidence type="ECO:0000256" key="2">
    <source>
        <dbReference type="ARBA" id="ARBA00022527"/>
    </source>
</evidence>
<dbReference type="PANTHER" id="PTHR24419">
    <property type="entry name" value="INTERLEUKIN-1 RECEPTOR-ASSOCIATED KINASE"/>
    <property type="match status" value="1"/>
</dbReference>
<feature type="signal peptide" evidence="10">
    <location>
        <begin position="1"/>
        <end position="19"/>
    </location>
</feature>
<comment type="catalytic activity">
    <reaction evidence="7">
        <text>L-threonyl-[protein] + ATP = O-phospho-L-threonyl-[protein] + ADP + H(+)</text>
        <dbReference type="Rhea" id="RHEA:46608"/>
        <dbReference type="Rhea" id="RHEA-COMP:11060"/>
        <dbReference type="Rhea" id="RHEA-COMP:11605"/>
        <dbReference type="ChEBI" id="CHEBI:15378"/>
        <dbReference type="ChEBI" id="CHEBI:30013"/>
        <dbReference type="ChEBI" id="CHEBI:30616"/>
        <dbReference type="ChEBI" id="CHEBI:61977"/>
        <dbReference type="ChEBI" id="CHEBI:456216"/>
        <dbReference type="EC" id="2.7.11.1"/>
    </reaction>
</comment>
<reference evidence="12 13" key="1">
    <citation type="journal article" date="2019" name="BMC Genomics">
        <title>Chromosome level assembly and comparative genome analysis confirm lager-brewing yeasts originated from a single hybridization.</title>
        <authorList>
            <person name="Salazar A.N."/>
            <person name="Gorter de Vries A.R."/>
            <person name="van den Broek M."/>
            <person name="Brouwers N."/>
            <person name="de la Torre Cortes P."/>
            <person name="Kuijpers N.G.A."/>
            <person name="Daran J.G."/>
            <person name="Abeel T."/>
        </authorList>
    </citation>
    <scope>NUCLEOTIDE SEQUENCE [LARGE SCALE GENOMIC DNA]</scope>
    <source>
        <strain evidence="12 13">CBS 1483</strain>
    </source>
</reference>
<keyword evidence="4" id="KW-0547">Nucleotide-binding</keyword>
<keyword evidence="13" id="KW-1185">Reference proteome</keyword>
<feature type="compositionally biased region" description="Polar residues" evidence="9">
    <location>
        <begin position="76"/>
        <end position="95"/>
    </location>
</feature>
<evidence type="ECO:0000313" key="12">
    <source>
        <dbReference type="EMBL" id="QID79522.1"/>
    </source>
</evidence>
<dbReference type="PANTHER" id="PTHR24419:SF18">
    <property type="entry name" value="SERINE_THREONINE-PROTEIN KINASE HASPIN"/>
    <property type="match status" value="1"/>
</dbReference>
<evidence type="ECO:0000313" key="13">
    <source>
        <dbReference type="Proteomes" id="UP000501346"/>
    </source>
</evidence>
<evidence type="ECO:0000256" key="4">
    <source>
        <dbReference type="ARBA" id="ARBA00022741"/>
    </source>
</evidence>
<accession>A0A6C1DR63</accession>
<dbReference type="GO" id="GO:0005524">
    <property type="term" value="F:ATP binding"/>
    <property type="evidence" value="ECO:0007669"/>
    <property type="project" value="UniProtKB-KW"/>
</dbReference>
<protein>
    <recommendedName>
        <fullName evidence="1">non-specific serine/threonine protein kinase</fullName>
        <ecNumber evidence="1">2.7.11.1</ecNumber>
    </recommendedName>
</protein>
<dbReference type="GO" id="GO:0035556">
    <property type="term" value="P:intracellular signal transduction"/>
    <property type="evidence" value="ECO:0007669"/>
    <property type="project" value="TreeGrafter"/>
</dbReference>
<dbReference type="SMART" id="SM01331">
    <property type="entry name" value="DUF3635"/>
    <property type="match status" value="1"/>
</dbReference>
<keyword evidence="3" id="KW-0808">Transferase</keyword>
<dbReference type="Proteomes" id="UP000501346">
    <property type="component" value="Chromosome ScVII"/>
</dbReference>
<feature type="compositionally biased region" description="Polar residues" evidence="9">
    <location>
        <begin position="237"/>
        <end position="250"/>
    </location>
</feature>
<evidence type="ECO:0000256" key="3">
    <source>
        <dbReference type="ARBA" id="ARBA00022679"/>
    </source>
</evidence>
<keyword evidence="6" id="KW-0067">ATP-binding</keyword>
<feature type="region of interest" description="Disordered" evidence="9">
    <location>
        <begin position="123"/>
        <end position="153"/>
    </location>
</feature>
<evidence type="ECO:0000256" key="10">
    <source>
        <dbReference type="SAM" id="SignalP"/>
    </source>
</evidence>
<feature type="region of interest" description="Disordered" evidence="9">
    <location>
        <begin position="362"/>
        <end position="408"/>
    </location>
</feature>
<name>A0A6C1DR63_SACPS</name>
<evidence type="ECO:0000256" key="6">
    <source>
        <dbReference type="ARBA" id="ARBA00022840"/>
    </source>
</evidence>
<feature type="compositionally biased region" description="Basic residues" evidence="9">
    <location>
        <begin position="362"/>
        <end position="386"/>
    </location>
</feature>
<evidence type="ECO:0000259" key="11">
    <source>
        <dbReference type="SMART" id="SM01331"/>
    </source>
</evidence>
<dbReference type="Gene3D" id="1.10.510.10">
    <property type="entry name" value="Transferase(Phosphotransferase) domain 1"/>
    <property type="match status" value="2"/>
</dbReference>
<dbReference type="AlphaFoldDB" id="A0A6C1DR63"/>
<evidence type="ECO:0000256" key="1">
    <source>
        <dbReference type="ARBA" id="ARBA00012513"/>
    </source>
</evidence>
<feature type="compositionally biased region" description="Low complexity" evidence="9">
    <location>
        <begin position="398"/>
        <end position="408"/>
    </location>
</feature>
<comment type="catalytic activity">
    <reaction evidence="8">
        <text>L-seryl-[protein] + ATP = O-phospho-L-seryl-[protein] + ADP + H(+)</text>
        <dbReference type="Rhea" id="RHEA:17989"/>
        <dbReference type="Rhea" id="RHEA-COMP:9863"/>
        <dbReference type="Rhea" id="RHEA-COMP:11604"/>
        <dbReference type="ChEBI" id="CHEBI:15378"/>
        <dbReference type="ChEBI" id="CHEBI:29999"/>
        <dbReference type="ChEBI" id="CHEBI:30616"/>
        <dbReference type="ChEBI" id="CHEBI:83421"/>
        <dbReference type="ChEBI" id="CHEBI:456216"/>
        <dbReference type="EC" id="2.7.11.1"/>
    </reaction>
</comment>
<feature type="region of interest" description="Disordered" evidence="9">
    <location>
        <begin position="76"/>
        <end position="101"/>
    </location>
</feature>
<dbReference type="GO" id="GO:0005634">
    <property type="term" value="C:nucleus"/>
    <property type="evidence" value="ECO:0007669"/>
    <property type="project" value="TreeGrafter"/>
</dbReference>
<dbReference type="GO" id="GO:0000278">
    <property type="term" value="P:mitotic cell cycle"/>
    <property type="evidence" value="ECO:0007669"/>
    <property type="project" value="TreeGrafter"/>
</dbReference>
<dbReference type="InterPro" id="IPR011009">
    <property type="entry name" value="Kinase-like_dom_sf"/>
</dbReference>
<dbReference type="GO" id="GO:0005737">
    <property type="term" value="C:cytoplasm"/>
    <property type="evidence" value="ECO:0007669"/>
    <property type="project" value="TreeGrafter"/>
</dbReference>
<feature type="region of interest" description="Disordered" evidence="9">
    <location>
        <begin position="187"/>
        <end position="264"/>
    </location>
</feature>
<keyword evidence="5 12" id="KW-0418">Kinase</keyword>
<sequence length="760" mass="86113">MLLHFDIVIQLLLSHTLKSHQVEPPMDFETSFEEFVEDKRFIALEVSDNDDDCDTDLTADTADELESSAILKMRESNASLNVTTGNNTSRKTTSNSKKRWSLLSNHSAVSSSKSKKRWSVLSSSFTSESHKDRESRNVLQQKRKSLQSYSSLDTVASNSSISASSSLKRSSTGLSLRQLFTKIGINDDISQPGIGIPQGKENLPPTMGKKNSSIASTSSENRLRTPLKPLVNHSKRPTSQPQQQQPLYNASLSSRRSSISSTVSSSSSSKWRFWKRNKNQAPALLQPDHHSLKTFPAVNRRDSMTPVEPRNMVKHKTSFSDFHKTIFSSNTYSESSDTISSMETTLKNKASSSSLSLNVLKKRNSQSSLKHKSSHASLQKFKRNKGKSSMIAPSTATNSSNDDSCSYSSKNSTLSHRISLPVPDQVSRDKIQNKLRYSTSLLSLNSKSSLPMNKNDHDETLLRQILRNCDIKRILNPAKGDVLPLINDVNHLSSIQLTSNVWQIGEVICKKVSLGTIDDITWDRKFLSLQELEKLKIMQQKFDGIPQLLKSFVVKEANGGLYLYLLFKDHGTPISLISLKNWKQILKIFWSCAGIIHGLEKNLKFEHRNLTLDNILIDGNGNITIIDFKCSRLQTPQDDVLYLRLDHPLFFLNGKDKSKINEYQYQFEFEIYQSMRILLNMDASAFEPMTNLYWLYYLSRVLLKFGDRKLGKNDANRDKMARVINHLEMNLAVHKRGGQLFKRLETEDIKNTGDLLKLYK</sequence>
<gene>
    <name evidence="12" type="primary">ALK1_1</name>
    <name evidence="12" type="ORF">GRS66_001794</name>
</gene>
<proteinExistence type="predicted"/>
<dbReference type="Pfam" id="PF12330">
    <property type="entry name" value="Haspin_kinase"/>
    <property type="match status" value="1"/>
</dbReference>
<dbReference type="EMBL" id="CP048988">
    <property type="protein sequence ID" value="QID79522.1"/>
    <property type="molecule type" value="Genomic_DNA"/>
</dbReference>
<feature type="compositionally biased region" description="Low complexity" evidence="9">
    <location>
        <begin position="251"/>
        <end position="264"/>
    </location>
</feature>
<feature type="chain" id="PRO_5025601425" description="non-specific serine/threonine protein kinase" evidence="10">
    <location>
        <begin position="20"/>
        <end position="760"/>
    </location>
</feature>
<dbReference type="SUPFAM" id="SSF56112">
    <property type="entry name" value="Protein kinase-like (PK-like)"/>
    <property type="match status" value="1"/>
</dbReference>
<keyword evidence="10" id="KW-0732">Signal</keyword>
<evidence type="ECO:0000256" key="9">
    <source>
        <dbReference type="SAM" id="MobiDB-lite"/>
    </source>
</evidence>
<dbReference type="InterPro" id="IPR024604">
    <property type="entry name" value="GSG2_C"/>
</dbReference>
<dbReference type="OrthoDB" id="5327538at2759"/>
<evidence type="ECO:0000256" key="8">
    <source>
        <dbReference type="ARBA" id="ARBA00048679"/>
    </source>
</evidence>
<feature type="compositionally biased region" description="Polar residues" evidence="9">
    <location>
        <begin position="209"/>
        <end position="220"/>
    </location>
</feature>
<evidence type="ECO:0000256" key="5">
    <source>
        <dbReference type="ARBA" id="ARBA00022777"/>
    </source>
</evidence>
<organism evidence="12 13">
    <name type="scientific">Saccharomyces pastorianus</name>
    <name type="common">Lager yeast</name>
    <name type="synonym">Saccharomyces cerevisiae x Saccharomyces eubayanus</name>
    <dbReference type="NCBI Taxonomy" id="27292"/>
    <lineage>
        <taxon>Eukaryota</taxon>
        <taxon>Fungi</taxon>
        <taxon>Dikarya</taxon>
        <taxon>Ascomycota</taxon>
        <taxon>Saccharomycotina</taxon>
        <taxon>Saccharomycetes</taxon>
        <taxon>Saccharomycetales</taxon>
        <taxon>Saccharomycetaceae</taxon>
        <taxon>Saccharomyces</taxon>
    </lineage>
</organism>
<keyword evidence="2" id="KW-0723">Serine/threonine-protein kinase</keyword>